<dbReference type="Proteomes" id="UP000807353">
    <property type="component" value="Unassembled WGS sequence"/>
</dbReference>
<comment type="caution">
    <text evidence="1">The sequence shown here is derived from an EMBL/GenBank/DDBJ whole genome shotgun (WGS) entry which is preliminary data.</text>
</comment>
<protein>
    <submittedName>
        <fullName evidence="1">Uncharacterized protein</fullName>
    </submittedName>
</protein>
<reference evidence="1" key="1">
    <citation type="submission" date="2020-11" db="EMBL/GenBank/DDBJ databases">
        <authorList>
            <consortium name="DOE Joint Genome Institute"/>
            <person name="Ahrendt S."/>
            <person name="Riley R."/>
            <person name="Andreopoulos W."/>
            <person name="Labutti K."/>
            <person name="Pangilinan J."/>
            <person name="Ruiz-Duenas F.J."/>
            <person name="Barrasa J.M."/>
            <person name="Sanchez-Garcia M."/>
            <person name="Camarero S."/>
            <person name="Miyauchi S."/>
            <person name="Serrano A."/>
            <person name="Linde D."/>
            <person name="Babiker R."/>
            <person name="Drula E."/>
            <person name="Ayuso-Fernandez I."/>
            <person name="Pacheco R."/>
            <person name="Padilla G."/>
            <person name="Ferreira P."/>
            <person name="Barriuso J."/>
            <person name="Kellner H."/>
            <person name="Castanera R."/>
            <person name="Alfaro M."/>
            <person name="Ramirez L."/>
            <person name="Pisabarro A.G."/>
            <person name="Kuo A."/>
            <person name="Tritt A."/>
            <person name="Lipzen A."/>
            <person name="He G."/>
            <person name="Yan M."/>
            <person name="Ng V."/>
            <person name="Cullen D."/>
            <person name="Martin F."/>
            <person name="Rosso M.-N."/>
            <person name="Henrissat B."/>
            <person name="Hibbett D."/>
            <person name="Martinez A.T."/>
            <person name="Grigoriev I.V."/>
        </authorList>
    </citation>
    <scope>NUCLEOTIDE SEQUENCE</scope>
    <source>
        <strain evidence="1">CBS 247.69</strain>
    </source>
</reference>
<sequence>MSLTIQDIRKTARAVVETLEDADAERIKEMMVHRNSNVSLARPPHNPQAIYHVLWYKFALSTAPNSSTKMCHVDIFLPGIISLPAVPANYVVHSRSSGLPLIPFLAALLHKVLAWVAHGKSSTQHGRFKQAADASDIRELLEIAMTTYESNLSQESWPGLTLPGRFINHDPYLDGARVGSSGCREPVRDRCTSLIYTCPYRVNSSNGHEG</sequence>
<evidence type="ECO:0000313" key="1">
    <source>
        <dbReference type="EMBL" id="KAF9469677.1"/>
    </source>
</evidence>
<dbReference type="AlphaFoldDB" id="A0A9P5YIL2"/>
<dbReference type="EMBL" id="MU150229">
    <property type="protein sequence ID" value="KAF9469677.1"/>
    <property type="molecule type" value="Genomic_DNA"/>
</dbReference>
<gene>
    <name evidence="1" type="ORF">BDZ94DRAFT_1303364</name>
</gene>
<accession>A0A9P5YIL2</accession>
<dbReference type="OrthoDB" id="3051727at2759"/>
<keyword evidence="2" id="KW-1185">Reference proteome</keyword>
<organism evidence="1 2">
    <name type="scientific">Collybia nuda</name>
    <dbReference type="NCBI Taxonomy" id="64659"/>
    <lineage>
        <taxon>Eukaryota</taxon>
        <taxon>Fungi</taxon>
        <taxon>Dikarya</taxon>
        <taxon>Basidiomycota</taxon>
        <taxon>Agaricomycotina</taxon>
        <taxon>Agaricomycetes</taxon>
        <taxon>Agaricomycetidae</taxon>
        <taxon>Agaricales</taxon>
        <taxon>Tricholomatineae</taxon>
        <taxon>Clitocybaceae</taxon>
        <taxon>Collybia</taxon>
    </lineage>
</organism>
<evidence type="ECO:0000313" key="2">
    <source>
        <dbReference type="Proteomes" id="UP000807353"/>
    </source>
</evidence>
<proteinExistence type="predicted"/>
<name>A0A9P5YIL2_9AGAR</name>